<gene>
    <name evidence="5" type="ORF">AQI95_23635</name>
</gene>
<keyword evidence="2 5" id="KW-0378">Hydrolase</keyword>
<dbReference type="AlphaFoldDB" id="A0A101P235"/>
<dbReference type="Pfam" id="PF00293">
    <property type="entry name" value="NUDIX"/>
    <property type="match status" value="1"/>
</dbReference>
<dbReference type="STRING" id="67386.AQI95_23635"/>
<organism evidence="5 6">
    <name type="scientific">Streptomyces yokosukanensis</name>
    <dbReference type="NCBI Taxonomy" id="67386"/>
    <lineage>
        <taxon>Bacteria</taxon>
        <taxon>Bacillati</taxon>
        <taxon>Actinomycetota</taxon>
        <taxon>Actinomycetes</taxon>
        <taxon>Kitasatosporales</taxon>
        <taxon>Streptomycetaceae</taxon>
        <taxon>Streptomyces</taxon>
    </lineage>
</organism>
<proteinExistence type="predicted"/>
<protein>
    <submittedName>
        <fullName evidence="5">NUDIX hydrolase</fullName>
    </submittedName>
</protein>
<sequence>MTTTPDFAAYIASLPRVLAGAAALFRDGAGRVLLVEPNYREGWALPGGTVESDDGETPRQGARRETLEEIGLDRELGRLLTVDWVQGPGRPPLVAYLYDGGVLEEADLKAIRLQEEELLSWRLVPREEITDHLPGALGRRVLTALDVLADGSATTELENGHRVA</sequence>
<dbReference type="Gene3D" id="3.90.79.10">
    <property type="entry name" value="Nucleoside Triphosphate Pyrophosphohydrolase"/>
    <property type="match status" value="1"/>
</dbReference>
<dbReference type="PANTHER" id="PTHR43046">
    <property type="entry name" value="GDP-MANNOSE MANNOSYL HYDROLASE"/>
    <property type="match status" value="1"/>
</dbReference>
<accession>A0A101P235</accession>
<comment type="cofactor">
    <cofactor evidence="1">
        <name>Mg(2+)</name>
        <dbReference type="ChEBI" id="CHEBI:18420"/>
    </cofactor>
</comment>
<feature type="domain" description="Nudix hydrolase" evidence="4">
    <location>
        <begin position="15"/>
        <end position="146"/>
    </location>
</feature>
<evidence type="ECO:0000256" key="2">
    <source>
        <dbReference type="ARBA" id="ARBA00022801"/>
    </source>
</evidence>
<dbReference type="GO" id="GO:0016787">
    <property type="term" value="F:hydrolase activity"/>
    <property type="evidence" value="ECO:0007669"/>
    <property type="project" value="UniProtKB-KW"/>
</dbReference>
<evidence type="ECO:0000259" key="4">
    <source>
        <dbReference type="PROSITE" id="PS51462"/>
    </source>
</evidence>
<dbReference type="InterPro" id="IPR015797">
    <property type="entry name" value="NUDIX_hydrolase-like_dom_sf"/>
</dbReference>
<dbReference type="PROSITE" id="PS51462">
    <property type="entry name" value="NUDIX"/>
    <property type="match status" value="1"/>
</dbReference>
<dbReference type="CDD" id="cd18876">
    <property type="entry name" value="NUDIX_Hydrolase"/>
    <property type="match status" value="1"/>
</dbReference>
<dbReference type="EMBL" id="LMWN01000033">
    <property type="protein sequence ID" value="KUN03487.1"/>
    <property type="molecule type" value="Genomic_DNA"/>
</dbReference>
<reference evidence="5 6" key="1">
    <citation type="submission" date="2015-10" db="EMBL/GenBank/DDBJ databases">
        <title>Draft genome sequence of Streptomyces yokosukanensis DSM 40224, type strain for the species Streptomyces yokosukanensis.</title>
        <authorList>
            <person name="Ruckert C."/>
            <person name="Winkler A."/>
            <person name="Kalinowski J."/>
            <person name="Kampfer P."/>
            <person name="Glaeser S."/>
        </authorList>
    </citation>
    <scope>NUCLEOTIDE SEQUENCE [LARGE SCALE GENOMIC DNA]</scope>
    <source>
        <strain evidence="5 6">DSM 40224</strain>
    </source>
</reference>
<keyword evidence="3" id="KW-0460">Magnesium</keyword>
<dbReference type="OrthoDB" id="4247482at2"/>
<dbReference type="Proteomes" id="UP000053127">
    <property type="component" value="Unassembled WGS sequence"/>
</dbReference>
<evidence type="ECO:0000313" key="6">
    <source>
        <dbReference type="Proteomes" id="UP000053127"/>
    </source>
</evidence>
<comment type="caution">
    <text evidence="5">The sequence shown here is derived from an EMBL/GenBank/DDBJ whole genome shotgun (WGS) entry which is preliminary data.</text>
</comment>
<name>A0A101P235_9ACTN</name>
<dbReference type="RefSeq" id="WP_067127102.1">
    <property type="nucleotide sequence ID" value="NZ_JBFACD010000002.1"/>
</dbReference>
<dbReference type="PANTHER" id="PTHR43046:SF12">
    <property type="entry name" value="GDP-MANNOSE MANNOSYL HYDROLASE"/>
    <property type="match status" value="1"/>
</dbReference>
<keyword evidence="6" id="KW-1185">Reference proteome</keyword>
<dbReference type="InterPro" id="IPR000086">
    <property type="entry name" value="NUDIX_hydrolase_dom"/>
</dbReference>
<evidence type="ECO:0000256" key="3">
    <source>
        <dbReference type="ARBA" id="ARBA00022842"/>
    </source>
</evidence>
<evidence type="ECO:0000256" key="1">
    <source>
        <dbReference type="ARBA" id="ARBA00001946"/>
    </source>
</evidence>
<dbReference type="SUPFAM" id="SSF55811">
    <property type="entry name" value="Nudix"/>
    <property type="match status" value="1"/>
</dbReference>
<evidence type="ECO:0000313" key="5">
    <source>
        <dbReference type="EMBL" id="KUN03487.1"/>
    </source>
</evidence>